<dbReference type="EMBL" id="BK032682">
    <property type="protein sequence ID" value="DAF54842.1"/>
    <property type="molecule type" value="Genomic_DNA"/>
</dbReference>
<keyword evidence="1" id="KW-1133">Transmembrane helix</keyword>
<protein>
    <submittedName>
        <fullName evidence="2">Uncharacterized protein</fullName>
    </submittedName>
</protein>
<keyword evidence="1" id="KW-0472">Membrane</keyword>
<reference evidence="2" key="1">
    <citation type="journal article" date="2021" name="Proc. Natl. Acad. Sci. U.S.A.">
        <title>A Catalog of Tens of Thousands of Viruses from Human Metagenomes Reveals Hidden Associations with Chronic Diseases.</title>
        <authorList>
            <person name="Tisza M.J."/>
            <person name="Buck C.B."/>
        </authorList>
    </citation>
    <scope>NUCLEOTIDE SEQUENCE</scope>
    <source>
        <strain evidence="2">CtqPo10</strain>
    </source>
</reference>
<keyword evidence="1" id="KW-0812">Transmembrane</keyword>
<proteinExistence type="predicted"/>
<accession>A0A8S5SWC6</accession>
<name>A0A8S5SWC6_9CAUD</name>
<organism evidence="2">
    <name type="scientific">Siphoviridae sp. ctqPo10</name>
    <dbReference type="NCBI Taxonomy" id="2827948"/>
    <lineage>
        <taxon>Viruses</taxon>
        <taxon>Duplodnaviria</taxon>
        <taxon>Heunggongvirae</taxon>
        <taxon>Uroviricota</taxon>
        <taxon>Caudoviricetes</taxon>
    </lineage>
</organism>
<feature type="transmembrane region" description="Helical" evidence="1">
    <location>
        <begin position="51"/>
        <end position="69"/>
    </location>
</feature>
<sequence>MENIIRAFYSAYKWQTTQQEKRETNMGTIYGTRSYWKSVFRRERHQKIKTVLMYICAFFLFTMPVWMFLDYIAKGY</sequence>
<evidence type="ECO:0000256" key="1">
    <source>
        <dbReference type="SAM" id="Phobius"/>
    </source>
</evidence>
<evidence type="ECO:0000313" key="2">
    <source>
        <dbReference type="EMBL" id="DAF54842.1"/>
    </source>
</evidence>